<evidence type="ECO:0000256" key="4">
    <source>
        <dbReference type="ARBA" id="ARBA00022842"/>
    </source>
</evidence>
<name>A0A1G6XEV6_9SPHI</name>
<feature type="domain" description="Fe2OG dioxygenase" evidence="9">
    <location>
        <begin position="104"/>
        <end position="201"/>
    </location>
</feature>
<keyword evidence="5 10" id="KW-0223">Dioxygenase</keyword>
<dbReference type="AlphaFoldDB" id="A0A1G6XEV6"/>
<evidence type="ECO:0000256" key="1">
    <source>
        <dbReference type="ARBA" id="ARBA00001954"/>
    </source>
</evidence>
<dbReference type="GO" id="GO:0006307">
    <property type="term" value="P:DNA alkylation repair"/>
    <property type="evidence" value="ECO:0007669"/>
    <property type="project" value="InterPro"/>
</dbReference>
<protein>
    <submittedName>
        <fullName evidence="10">Alkylated DNA repair dioxygenase AlkB</fullName>
    </submittedName>
</protein>
<dbReference type="STRING" id="390242.SAMN04488024_107314"/>
<dbReference type="PANTHER" id="PTHR31212">
    <property type="entry name" value="ALPHA-KETOGLUTARATE-DEPENDENT DIOXYGENASE ALKB HOMOLOG 3"/>
    <property type="match status" value="1"/>
</dbReference>
<keyword evidence="3" id="KW-0227">DNA damage</keyword>
<evidence type="ECO:0000256" key="6">
    <source>
        <dbReference type="ARBA" id="ARBA00023002"/>
    </source>
</evidence>
<evidence type="ECO:0000313" key="11">
    <source>
        <dbReference type="Proteomes" id="UP000199455"/>
    </source>
</evidence>
<evidence type="ECO:0000259" key="9">
    <source>
        <dbReference type="PROSITE" id="PS51471"/>
    </source>
</evidence>
<dbReference type="EMBL" id="FMZH01000007">
    <property type="protein sequence ID" value="SDD76333.1"/>
    <property type="molecule type" value="Genomic_DNA"/>
</dbReference>
<dbReference type="PANTHER" id="PTHR31212:SF4">
    <property type="entry name" value="ALPHA-KETOGLUTARATE-DEPENDENT DIOXYGENASE ALKB HOMOLOG 3"/>
    <property type="match status" value="1"/>
</dbReference>
<dbReference type="RefSeq" id="WP_090770653.1">
    <property type="nucleotide sequence ID" value="NZ_FMZH01000007.1"/>
</dbReference>
<dbReference type="GO" id="GO:0046872">
    <property type="term" value="F:metal ion binding"/>
    <property type="evidence" value="ECO:0007669"/>
    <property type="project" value="UniProtKB-KW"/>
</dbReference>
<dbReference type="GO" id="GO:0016787">
    <property type="term" value="F:hydrolase activity"/>
    <property type="evidence" value="ECO:0007669"/>
    <property type="project" value="UniProtKB-ARBA"/>
</dbReference>
<keyword evidence="7" id="KW-0408">Iron</keyword>
<dbReference type="InterPro" id="IPR037151">
    <property type="entry name" value="AlkB-like_sf"/>
</dbReference>
<evidence type="ECO:0000256" key="3">
    <source>
        <dbReference type="ARBA" id="ARBA00022763"/>
    </source>
</evidence>
<evidence type="ECO:0000256" key="7">
    <source>
        <dbReference type="ARBA" id="ARBA00023004"/>
    </source>
</evidence>
<dbReference type="PROSITE" id="PS51471">
    <property type="entry name" value="FE2OG_OXY"/>
    <property type="match status" value="1"/>
</dbReference>
<gene>
    <name evidence="10" type="ORF">SAMN04488024_107314</name>
</gene>
<keyword evidence="8" id="KW-0234">DNA repair</keyword>
<keyword evidence="6" id="KW-0560">Oxidoreductase</keyword>
<organism evidence="10 11">
    <name type="scientific">Pedobacter soli</name>
    <dbReference type="NCBI Taxonomy" id="390242"/>
    <lineage>
        <taxon>Bacteria</taxon>
        <taxon>Pseudomonadati</taxon>
        <taxon>Bacteroidota</taxon>
        <taxon>Sphingobacteriia</taxon>
        <taxon>Sphingobacteriales</taxon>
        <taxon>Sphingobacteriaceae</taxon>
        <taxon>Pedobacter</taxon>
    </lineage>
</organism>
<evidence type="ECO:0000256" key="5">
    <source>
        <dbReference type="ARBA" id="ARBA00022964"/>
    </source>
</evidence>
<sequence>MDLFSTELNVNQNLLPYGGTVNYYGKLFGRQEADHYFEVLMNTIEWKNDEAFIMGKHIITKRKVAWYGNEAYSYTYSNRSKLALPWTPELLELKTMAEKQTGHSYNSCLLNLYHNGDEGMAYHSDDEKALAKDSAIASLSFGAERRFLFKHKQSKETVTLFLEHGSLLVMKDETQTNWLHRLPPTKKITRPRVNLTFRTMDLSAIPIKD</sequence>
<dbReference type="Proteomes" id="UP000199455">
    <property type="component" value="Unassembled WGS sequence"/>
</dbReference>
<keyword evidence="11" id="KW-1185">Reference proteome</keyword>
<dbReference type="GO" id="GO:0032451">
    <property type="term" value="F:demethylase activity"/>
    <property type="evidence" value="ECO:0007669"/>
    <property type="project" value="UniProtKB-ARBA"/>
</dbReference>
<dbReference type="GO" id="GO:0140097">
    <property type="term" value="F:catalytic activity, acting on DNA"/>
    <property type="evidence" value="ECO:0007669"/>
    <property type="project" value="UniProtKB-ARBA"/>
</dbReference>
<evidence type="ECO:0000256" key="2">
    <source>
        <dbReference type="ARBA" id="ARBA00022723"/>
    </source>
</evidence>
<comment type="cofactor">
    <cofactor evidence="1">
        <name>Fe(2+)</name>
        <dbReference type="ChEBI" id="CHEBI:29033"/>
    </cofactor>
</comment>
<evidence type="ECO:0000313" key="10">
    <source>
        <dbReference type="EMBL" id="SDD76333.1"/>
    </source>
</evidence>
<dbReference type="SUPFAM" id="SSF51197">
    <property type="entry name" value="Clavaminate synthase-like"/>
    <property type="match status" value="1"/>
</dbReference>
<dbReference type="FunFam" id="2.60.120.590:FF:000004">
    <property type="entry name" value="DNA oxidative demethylase ALKBH2"/>
    <property type="match status" value="1"/>
</dbReference>
<dbReference type="GO" id="GO:0051213">
    <property type="term" value="F:dioxygenase activity"/>
    <property type="evidence" value="ECO:0007669"/>
    <property type="project" value="UniProtKB-KW"/>
</dbReference>
<keyword evidence="2" id="KW-0479">Metal-binding</keyword>
<dbReference type="GO" id="GO:0016705">
    <property type="term" value="F:oxidoreductase activity, acting on paired donors, with incorporation or reduction of molecular oxygen"/>
    <property type="evidence" value="ECO:0007669"/>
    <property type="project" value="UniProtKB-ARBA"/>
</dbReference>
<keyword evidence="4" id="KW-0460">Magnesium</keyword>
<dbReference type="Pfam" id="PF13532">
    <property type="entry name" value="2OG-FeII_Oxy_2"/>
    <property type="match status" value="1"/>
</dbReference>
<dbReference type="InterPro" id="IPR005123">
    <property type="entry name" value="Oxoglu/Fe-dep_dioxygenase_dom"/>
</dbReference>
<proteinExistence type="predicted"/>
<accession>A0A1G6XEV6</accession>
<dbReference type="Gene3D" id="2.60.120.590">
    <property type="entry name" value="Alpha-ketoglutarate-dependent dioxygenase AlkB-like"/>
    <property type="match status" value="1"/>
</dbReference>
<dbReference type="InterPro" id="IPR032854">
    <property type="entry name" value="ALKBH3"/>
</dbReference>
<reference evidence="11" key="1">
    <citation type="submission" date="2016-10" db="EMBL/GenBank/DDBJ databases">
        <authorList>
            <person name="Varghese N."/>
            <person name="Submissions S."/>
        </authorList>
    </citation>
    <scope>NUCLEOTIDE SEQUENCE [LARGE SCALE GENOMIC DNA]</scope>
    <source>
        <strain evidence="11">DSM 18609</strain>
    </source>
</reference>
<evidence type="ECO:0000256" key="8">
    <source>
        <dbReference type="ARBA" id="ARBA00023204"/>
    </source>
</evidence>
<dbReference type="InterPro" id="IPR027450">
    <property type="entry name" value="AlkB-like"/>
</dbReference>